<evidence type="ECO:0008006" key="3">
    <source>
        <dbReference type="Google" id="ProtNLM"/>
    </source>
</evidence>
<gene>
    <name evidence="1" type="ORF">M378DRAFT_395030</name>
</gene>
<dbReference type="InParanoid" id="A0A0C2W827"/>
<keyword evidence="2" id="KW-1185">Reference proteome</keyword>
<evidence type="ECO:0000313" key="2">
    <source>
        <dbReference type="Proteomes" id="UP000054549"/>
    </source>
</evidence>
<protein>
    <recommendedName>
        <fullName evidence="3">ATP synthase F0 subunit 8</fullName>
    </recommendedName>
</protein>
<dbReference type="EMBL" id="KN818374">
    <property type="protein sequence ID" value="KIL57317.1"/>
    <property type="molecule type" value="Genomic_DNA"/>
</dbReference>
<accession>A0A0C2W827</accession>
<organism evidence="1 2">
    <name type="scientific">Amanita muscaria (strain Koide BX008)</name>
    <dbReference type="NCBI Taxonomy" id="946122"/>
    <lineage>
        <taxon>Eukaryota</taxon>
        <taxon>Fungi</taxon>
        <taxon>Dikarya</taxon>
        <taxon>Basidiomycota</taxon>
        <taxon>Agaricomycotina</taxon>
        <taxon>Agaricomycetes</taxon>
        <taxon>Agaricomycetidae</taxon>
        <taxon>Agaricales</taxon>
        <taxon>Pluteineae</taxon>
        <taxon>Amanitaceae</taxon>
        <taxon>Amanita</taxon>
    </lineage>
</organism>
<proteinExistence type="predicted"/>
<dbReference type="HOGENOM" id="CLU_2670553_0_0_1"/>
<sequence length="75" mass="8537">MDSSVKAMGWAAIFFTFSLFLLFPFHHVVQPLTFSLPFRFITLINSSMPLSKRLESWSRLSEILTISDPTDSPKG</sequence>
<reference evidence="1 2" key="1">
    <citation type="submission" date="2014-04" db="EMBL/GenBank/DDBJ databases">
        <title>Evolutionary Origins and Diversification of the Mycorrhizal Mutualists.</title>
        <authorList>
            <consortium name="DOE Joint Genome Institute"/>
            <consortium name="Mycorrhizal Genomics Consortium"/>
            <person name="Kohler A."/>
            <person name="Kuo A."/>
            <person name="Nagy L.G."/>
            <person name="Floudas D."/>
            <person name="Copeland A."/>
            <person name="Barry K.W."/>
            <person name="Cichocki N."/>
            <person name="Veneault-Fourrey C."/>
            <person name="LaButti K."/>
            <person name="Lindquist E.A."/>
            <person name="Lipzen A."/>
            <person name="Lundell T."/>
            <person name="Morin E."/>
            <person name="Murat C."/>
            <person name="Riley R."/>
            <person name="Ohm R."/>
            <person name="Sun H."/>
            <person name="Tunlid A."/>
            <person name="Henrissat B."/>
            <person name="Grigoriev I.V."/>
            <person name="Hibbett D.S."/>
            <person name="Martin F."/>
        </authorList>
    </citation>
    <scope>NUCLEOTIDE SEQUENCE [LARGE SCALE GENOMIC DNA]</scope>
    <source>
        <strain evidence="1 2">Koide BX008</strain>
    </source>
</reference>
<dbReference type="AlphaFoldDB" id="A0A0C2W827"/>
<evidence type="ECO:0000313" key="1">
    <source>
        <dbReference type="EMBL" id="KIL57317.1"/>
    </source>
</evidence>
<name>A0A0C2W827_AMAMK</name>
<dbReference type="Proteomes" id="UP000054549">
    <property type="component" value="Unassembled WGS sequence"/>
</dbReference>